<feature type="region of interest" description="Disordered" evidence="1">
    <location>
        <begin position="124"/>
        <end position="199"/>
    </location>
</feature>
<name>A0A5B0LJ88_PUCGR</name>
<gene>
    <name evidence="4" type="ORF">PGT21_008489</name>
    <name evidence="3" type="ORF">PGTUg99_010482</name>
</gene>
<keyword evidence="5" id="KW-1185">Reference proteome</keyword>
<evidence type="ECO:0000313" key="6">
    <source>
        <dbReference type="Proteomes" id="UP000325313"/>
    </source>
</evidence>
<dbReference type="AlphaFoldDB" id="A0A5B0LJ88"/>
<dbReference type="Pfam" id="PF20515">
    <property type="entry name" value="2OG-FeII_Oxy_6"/>
    <property type="match status" value="1"/>
</dbReference>
<evidence type="ECO:0000256" key="1">
    <source>
        <dbReference type="SAM" id="MobiDB-lite"/>
    </source>
</evidence>
<dbReference type="InterPro" id="IPR046798">
    <property type="entry name" value="2OG-FeII_Oxy_6"/>
</dbReference>
<feature type="compositionally biased region" description="Low complexity" evidence="1">
    <location>
        <begin position="134"/>
        <end position="152"/>
    </location>
</feature>
<evidence type="ECO:0000313" key="5">
    <source>
        <dbReference type="Proteomes" id="UP000324748"/>
    </source>
</evidence>
<comment type="caution">
    <text evidence="3">The sequence shown here is derived from an EMBL/GenBank/DDBJ whole genome shotgun (WGS) entry which is preliminary data.</text>
</comment>
<dbReference type="EMBL" id="VSWC01000196">
    <property type="protein sequence ID" value="KAA1065727.1"/>
    <property type="molecule type" value="Genomic_DNA"/>
</dbReference>
<dbReference type="Proteomes" id="UP000324748">
    <property type="component" value="Unassembled WGS sequence"/>
</dbReference>
<accession>A0A5B0LJ88</accession>
<evidence type="ECO:0000259" key="2">
    <source>
        <dbReference type="Pfam" id="PF20515"/>
    </source>
</evidence>
<protein>
    <recommendedName>
        <fullName evidence="2">Tet-like 2OG-Fe(II) oxygenase domain-containing protein</fullName>
    </recommendedName>
</protein>
<dbReference type="OrthoDB" id="2505311at2759"/>
<reference evidence="5 6" key="1">
    <citation type="submission" date="2019-05" db="EMBL/GenBank/DDBJ databases">
        <title>Emergence of the Ug99 lineage of the wheat stem rust pathogen through somatic hybridization.</title>
        <authorList>
            <person name="Li F."/>
            <person name="Upadhyaya N.M."/>
            <person name="Sperschneider J."/>
            <person name="Matny O."/>
            <person name="Nguyen-Phuc H."/>
            <person name="Mago R."/>
            <person name="Raley C."/>
            <person name="Miller M.E."/>
            <person name="Silverstein K.A.T."/>
            <person name="Henningsen E."/>
            <person name="Hirsch C.D."/>
            <person name="Visser B."/>
            <person name="Pretorius Z.A."/>
            <person name="Steffenson B.J."/>
            <person name="Schwessinger B."/>
            <person name="Dodds P.N."/>
            <person name="Figueroa M."/>
        </authorList>
    </citation>
    <scope>NUCLEOTIDE SEQUENCE [LARGE SCALE GENOMIC DNA]</scope>
    <source>
        <strain evidence="4">21-0</strain>
        <strain evidence="3 6">Ug99</strain>
    </source>
</reference>
<dbReference type="Proteomes" id="UP000325313">
    <property type="component" value="Unassembled WGS sequence"/>
</dbReference>
<dbReference type="EMBL" id="VDEP01000518">
    <property type="protein sequence ID" value="KAA1063963.1"/>
    <property type="molecule type" value="Genomic_DNA"/>
</dbReference>
<evidence type="ECO:0000313" key="3">
    <source>
        <dbReference type="EMBL" id="KAA1063963.1"/>
    </source>
</evidence>
<feature type="region of interest" description="Disordered" evidence="1">
    <location>
        <begin position="317"/>
        <end position="408"/>
    </location>
</feature>
<sequence>MSDLNSNLNSNPLTPHINMASKNALTAIVDPFSNNSAVREKLTYAAVAKTSVDQIKNTGTDGGRNKATQLRSRQSARILARIPILSIATSKPTYAAAVAATVPSTASRTCSKSTKSIETFDAQPMAQTVHCPPSTSRSSSLSDLLSSNLSSLGNRVNQTTKNQRKRLSKQKTLQKQKNNVDLNQRRKRTREKNCSSSLTMALPPTGFQHLCDTYRSDADHLEKPPKTQNQPNLITPSDFNSNPSSPKINAPCKNALAAIVSPFSNHSKLTAAVAKTPVIQLPTRRSARILARIQTPLINSSQLTYAAAVAATVPLTRSPNQTCQPSISRSSSLSDLPSSNLSSLDDNTNSIQPSPLHQTKKKKRKRSCYSKQNVHQKQKNNARLNKRRKSQREKNCSSSFTDAPPPSGFRIIQKKVTFIDLFPAITQDLRDRLSERKHLKEEYKLDPKNLEKPPNTQIIARTPDSEENLLALERVKKTFRSLHSGYHKIYDERTKQVVAMVEFIKLDQLTESQLDNLNFLCLFLHRCKEFISPVGSKTRKCGGIMWAVGWRKGYEGLEILGRYRNQKAIDANPLRFSNLMGDSARAGKVVWDLFHGFGNVAVKKNQAYMDQYGIPSFADTNFPKVDGDKSPFGFASNLVFSSHGFYNHHHKDDGDASELPLAFAMIIPTSKVTGMIATQADGYDVENGQFIFRDIQIALDFKPDTICRMIFRAQEYVHGTLYPNEPSDFTKLGLVLQVATKASNVCKNYINGKYDDDSDKYFGGVDELVGN</sequence>
<feature type="compositionally biased region" description="Basic residues" evidence="1">
    <location>
        <begin position="162"/>
        <end position="174"/>
    </location>
</feature>
<feature type="domain" description="Tet-like 2OG-Fe(II) oxygenase" evidence="2">
    <location>
        <begin position="511"/>
        <end position="722"/>
    </location>
</feature>
<feature type="compositionally biased region" description="Low complexity" evidence="1">
    <location>
        <begin position="326"/>
        <end position="350"/>
    </location>
</feature>
<evidence type="ECO:0000313" key="4">
    <source>
        <dbReference type="EMBL" id="KAA1065727.1"/>
    </source>
</evidence>
<feature type="compositionally biased region" description="Basic residues" evidence="1">
    <location>
        <begin position="358"/>
        <end position="391"/>
    </location>
</feature>
<proteinExistence type="predicted"/>
<organism evidence="3 6">
    <name type="scientific">Puccinia graminis f. sp. tritici</name>
    <dbReference type="NCBI Taxonomy" id="56615"/>
    <lineage>
        <taxon>Eukaryota</taxon>
        <taxon>Fungi</taxon>
        <taxon>Dikarya</taxon>
        <taxon>Basidiomycota</taxon>
        <taxon>Pucciniomycotina</taxon>
        <taxon>Pucciniomycetes</taxon>
        <taxon>Pucciniales</taxon>
        <taxon>Pucciniaceae</taxon>
        <taxon>Puccinia</taxon>
    </lineage>
</organism>